<gene>
    <name evidence="2" type="ORF">SLS60_000166</name>
</gene>
<feature type="compositionally biased region" description="Basic and acidic residues" evidence="1">
    <location>
        <begin position="1"/>
        <end position="10"/>
    </location>
</feature>
<comment type="caution">
    <text evidence="2">The sequence shown here is derived from an EMBL/GenBank/DDBJ whole genome shotgun (WGS) entry which is preliminary data.</text>
</comment>
<evidence type="ECO:0000256" key="1">
    <source>
        <dbReference type="SAM" id="MobiDB-lite"/>
    </source>
</evidence>
<evidence type="ECO:0000313" key="2">
    <source>
        <dbReference type="EMBL" id="KAL1611943.1"/>
    </source>
</evidence>
<protein>
    <submittedName>
        <fullName evidence="2">Uncharacterized protein</fullName>
    </submittedName>
</protein>
<dbReference type="Proteomes" id="UP001521785">
    <property type="component" value="Unassembled WGS sequence"/>
</dbReference>
<sequence>MRTRSNRESDGTTGGYPDERTSQNAGRIDYSDTDILELADPGRVVRQPEAVTTGERIPVRATQVASVSKSTASVRRAEEPEDIWVVEREELEHFSHRRVLARHQQHLRECNLRQSLFANAIQRFEMHNQFFADSCDKAYTNGPAEVITTLQAVRRVGDELFPPRREFFLAVTRLRHFVLSLIERLSPISSLRNRNSVAFNALSHEYEDKESAIRVTIMNITAKVGGDPRKKLEMFMRAFKTRLEVLRLQQAQLEVLAKECLEELEHNVVEA</sequence>
<feature type="region of interest" description="Disordered" evidence="1">
    <location>
        <begin position="1"/>
        <end position="30"/>
    </location>
</feature>
<organism evidence="2 3">
    <name type="scientific">Paraconiothyrium brasiliense</name>
    <dbReference type="NCBI Taxonomy" id="300254"/>
    <lineage>
        <taxon>Eukaryota</taxon>
        <taxon>Fungi</taxon>
        <taxon>Dikarya</taxon>
        <taxon>Ascomycota</taxon>
        <taxon>Pezizomycotina</taxon>
        <taxon>Dothideomycetes</taxon>
        <taxon>Pleosporomycetidae</taxon>
        <taxon>Pleosporales</taxon>
        <taxon>Massarineae</taxon>
        <taxon>Didymosphaeriaceae</taxon>
        <taxon>Paraconiothyrium</taxon>
    </lineage>
</organism>
<accession>A0ABR3S622</accession>
<name>A0ABR3S622_9PLEO</name>
<dbReference type="EMBL" id="JAKJXO020000001">
    <property type="protein sequence ID" value="KAL1611943.1"/>
    <property type="molecule type" value="Genomic_DNA"/>
</dbReference>
<proteinExistence type="predicted"/>
<reference evidence="2 3" key="1">
    <citation type="submission" date="2024-02" db="EMBL/GenBank/DDBJ databases">
        <title>De novo assembly and annotation of 12 fungi associated with fruit tree decline syndrome in Ontario, Canada.</title>
        <authorList>
            <person name="Sulman M."/>
            <person name="Ellouze W."/>
            <person name="Ilyukhin E."/>
        </authorList>
    </citation>
    <scope>NUCLEOTIDE SEQUENCE [LARGE SCALE GENOMIC DNA]</scope>
    <source>
        <strain evidence="2 3">M42-189</strain>
    </source>
</reference>
<evidence type="ECO:0000313" key="3">
    <source>
        <dbReference type="Proteomes" id="UP001521785"/>
    </source>
</evidence>
<keyword evidence="3" id="KW-1185">Reference proteome</keyword>